<evidence type="ECO:0000313" key="1">
    <source>
        <dbReference type="EMBL" id="MDO1581561.1"/>
    </source>
</evidence>
<gene>
    <name evidence="1" type="ORF">Q2T52_05565</name>
</gene>
<evidence type="ECO:0008006" key="3">
    <source>
        <dbReference type="Google" id="ProtNLM"/>
    </source>
</evidence>
<comment type="caution">
    <text evidence="1">The sequence shown here is derived from an EMBL/GenBank/DDBJ whole genome shotgun (WGS) entry which is preliminary data.</text>
</comment>
<name>A0ABT8ST39_9HYPH</name>
<organism evidence="1 2">
    <name type="scientific">Rhizobium oryzicola</name>
    <dbReference type="NCBI Taxonomy" id="1232668"/>
    <lineage>
        <taxon>Bacteria</taxon>
        <taxon>Pseudomonadati</taxon>
        <taxon>Pseudomonadota</taxon>
        <taxon>Alphaproteobacteria</taxon>
        <taxon>Hyphomicrobiales</taxon>
        <taxon>Rhizobiaceae</taxon>
        <taxon>Rhizobium/Agrobacterium group</taxon>
        <taxon>Rhizobium</taxon>
    </lineage>
</organism>
<sequence length="132" mass="14265">MTETVGVILRLSGVAVSQDVLKEALGFPVSLGRGRRTGDDDLYASIELTEEDEKLDWDALLTKLDRLVEPLSVLVKEGAVAQEPKLDIGLPFYTGAMGAWVMLPPEICALAGRNGIAIIISYYLTQEDDDAG</sequence>
<reference evidence="1" key="2">
    <citation type="submission" date="2023-07" db="EMBL/GenBank/DDBJ databases">
        <authorList>
            <person name="Sun H."/>
        </authorList>
    </citation>
    <scope>NUCLEOTIDE SEQUENCE</scope>
    <source>
        <strain evidence="1">05753</strain>
    </source>
</reference>
<dbReference type="Proteomes" id="UP001169006">
    <property type="component" value="Unassembled WGS sequence"/>
</dbReference>
<keyword evidence="2" id="KW-1185">Reference proteome</keyword>
<evidence type="ECO:0000313" key="2">
    <source>
        <dbReference type="Proteomes" id="UP001169006"/>
    </source>
</evidence>
<accession>A0ABT8ST39</accession>
<proteinExistence type="predicted"/>
<reference evidence="1" key="1">
    <citation type="journal article" date="2015" name="Int. J. Syst. Evol. Microbiol.">
        <title>Rhizobium oryzicola sp. nov., potential plant-growth-promoting endophytic bacteria isolated from rice roots.</title>
        <authorList>
            <person name="Zhang X.X."/>
            <person name="Gao J.S."/>
            <person name="Cao Y.H."/>
            <person name="Sheirdil R.A."/>
            <person name="Wang X.C."/>
            <person name="Zhang L."/>
        </authorList>
    </citation>
    <scope>NUCLEOTIDE SEQUENCE</scope>
    <source>
        <strain evidence="1">05753</strain>
    </source>
</reference>
<protein>
    <recommendedName>
        <fullName evidence="3">DUF4279 domain-containing protein</fullName>
    </recommendedName>
</protein>
<dbReference type="RefSeq" id="WP_302075663.1">
    <property type="nucleotide sequence ID" value="NZ_JAUKWQ010000001.1"/>
</dbReference>
<dbReference type="EMBL" id="JAUKWQ010000001">
    <property type="protein sequence ID" value="MDO1581561.1"/>
    <property type="molecule type" value="Genomic_DNA"/>
</dbReference>